<dbReference type="PANTHER" id="PTHR21666:SF263">
    <property type="entry name" value="MUREIN HYDROLASE ACTIVATOR NLPD"/>
    <property type="match status" value="1"/>
</dbReference>
<dbReference type="EMBL" id="JGVK01000027">
    <property type="protein sequence ID" value="KEY91100.1"/>
    <property type="molecule type" value="Genomic_DNA"/>
</dbReference>
<dbReference type="CDD" id="cd00118">
    <property type="entry name" value="LysM"/>
    <property type="match status" value="1"/>
</dbReference>
<dbReference type="PROSITE" id="PS51257">
    <property type="entry name" value="PROKAR_LIPOPROTEIN"/>
    <property type="match status" value="1"/>
</dbReference>
<dbReference type="InterPro" id="IPR011055">
    <property type="entry name" value="Dup_hybrid_motif"/>
</dbReference>
<evidence type="ECO:0000256" key="1">
    <source>
        <dbReference type="ARBA" id="ARBA00038420"/>
    </source>
</evidence>
<protein>
    <submittedName>
        <fullName evidence="3">Murein hydrolase activator</fullName>
    </submittedName>
</protein>
<dbReference type="InterPro" id="IPR018392">
    <property type="entry name" value="LysM"/>
</dbReference>
<proteinExistence type="inferred from homology"/>
<dbReference type="GO" id="GO:0032153">
    <property type="term" value="C:cell division site"/>
    <property type="evidence" value="ECO:0007669"/>
    <property type="project" value="TreeGrafter"/>
</dbReference>
<dbReference type="eggNOG" id="COG4942">
    <property type="taxonomic scope" value="Bacteria"/>
</dbReference>
<dbReference type="Pfam" id="PF01476">
    <property type="entry name" value="LysM"/>
    <property type="match status" value="1"/>
</dbReference>
<sequence>MGIFYKNLLTICIFSTLLGCAISQFTSDWELNEGYDQGSYRGSYYEVEKGDTLYFISYITGKDVKEIIRYNNLKVPYIIYPGQKLRLWKFSYVFNKSRTDDVSPVYIVRKLDNDRRQNSKLIEKEPINKVEQLKSKEYVEPGDKLSTTKKVSHANLQNNDAVKWLWPTSGKIIKDFSSGNQGNKGIDIAGERGQIVLSAAEGVVVYSGNALRGYGNLIIIKHNDDYISAYAHNESLLVGERENVVAGQKIATMGSSEVGNVHLHFEIRYKGKSVNPRRYLP</sequence>
<evidence type="ECO:0000313" key="3">
    <source>
        <dbReference type="EMBL" id="KEY91100.1"/>
    </source>
</evidence>
<dbReference type="Gene3D" id="3.10.350.10">
    <property type="entry name" value="LysM domain"/>
    <property type="match status" value="1"/>
</dbReference>
<dbReference type="Pfam" id="PF01551">
    <property type="entry name" value="Peptidase_M23"/>
    <property type="match status" value="1"/>
</dbReference>
<dbReference type="PANTHER" id="PTHR21666">
    <property type="entry name" value="PEPTIDASE-RELATED"/>
    <property type="match status" value="1"/>
</dbReference>
<dbReference type="Gene3D" id="2.70.70.10">
    <property type="entry name" value="Glucose Permease (Domain IIA)"/>
    <property type="match status" value="1"/>
</dbReference>
<dbReference type="eggNOG" id="COG1388">
    <property type="taxonomic scope" value="Bacteria"/>
</dbReference>
<dbReference type="GO" id="GO:0009279">
    <property type="term" value="C:cell outer membrane"/>
    <property type="evidence" value="ECO:0007669"/>
    <property type="project" value="TreeGrafter"/>
</dbReference>
<gene>
    <name evidence="3" type="primary">nlpD</name>
    <name evidence="3" type="ORF">CF67_04094</name>
</gene>
<dbReference type="InterPro" id="IPR036779">
    <property type="entry name" value="LysM_dom_sf"/>
</dbReference>
<dbReference type="Proteomes" id="UP000053784">
    <property type="component" value="Unassembled WGS sequence"/>
</dbReference>
<comment type="similarity">
    <text evidence="1">Belongs to the E.coli NlpD/Haemophilus LppB family.</text>
</comment>
<keyword evidence="4" id="KW-1185">Reference proteome</keyword>
<dbReference type="InterPro" id="IPR050570">
    <property type="entry name" value="Cell_wall_metabolism_enzyme"/>
</dbReference>
<evidence type="ECO:0000259" key="2">
    <source>
        <dbReference type="PROSITE" id="PS51782"/>
    </source>
</evidence>
<dbReference type="OrthoDB" id="9795421at2"/>
<dbReference type="STRING" id="1179155.CF67_04094"/>
<dbReference type="AlphaFoldDB" id="A0A084CMS1"/>
<organism evidence="3 4">
    <name type="scientific">Candidatus Photodesmus blepharonis</name>
    <dbReference type="NCBI Taxonomy" id="1179155"/>
    <lineage>
        <taxon>Bacteria</taxon>
        <taxon>Pseudomonadati</taxon>
        <taxon>Pseudomonadota</taxon>
        <taxon>Gammaproteobacteria</taxon>
        <taxon>Vibrionales</taxon>
        <taxon>Vibrionaceae</taxon>
        <taxon>Candidatus Photodesmus</taxon>
    </lineage>
</organism>
<reference evidence="3 4" key="1">
    <citation type="submission" date="2014-03" db="EMBL/GenBank/DDBJ databases">
        <title>Selection and divergence in the genomes of co-occurring obligate luminous symbionts with specific hosts.</title>
        <authorList>
            <person name="Hendry T.A."/>
            <person name="de Wet J.R."/>
            <person name="Dunlap P.V."/>
        </authorList>
    </citation>
    <scope>NUCLEOTIDE SEQUENCE [LARGE SCALE GENOMIC DNA]</scope>
    <source>
        <strain evidence="3 4">Ppalp.1</strain>
    </source>
</reference>
<dbReference type="SUPFAM" id="SSF51261">
    <property type="entry name" value="Duplicated hybrid motif"/>
    <property type="match status" value="1"/>
</dbReference>
<dbReference type="RefSeq" id="WP_034414464.1">
    <property type="nucleotide sequence ID" value="NZ_JGVK01000027.1"/>
</dbReference>
<dbReference type="SMART" id="SM00257">
    <property type="entry name" value="LysM"/>
    <property type="match status" value="1"/>
</dbReference>
<dbReference type="PROSITE" id="PS51782">
    <property type="entry name" value="LYSM"/>
    <property type="match status" value="1"/>
</dbReference>
<dbReference type="InterPro" id="IPR016047">
    <property type="entry name" value="M23ase_b-sheet_dom"/>
</dbReference>
<name>A0A084CMS1_9GAMM</name>
<dbReference type="CDD" id="cd12797">
    <property type="entry name" value="M23_peptidase"/>
    <property type="match status" value="1"/>
</dbReference>
<evidence type="ECO:0000313" key="4">
    <source>
        <dbReference type="Proteomes" id="UP000053784"/>
    </source>
</evidence>
<dbReference type="GO" id="GO:0004222">
    <property type="term" value="F:metalloendopeptidase activity"/>
    <property type="evidence" value="ECO:0007669"/>
    <property type="project" value="TreeGrafter"/>
</dbReference>
<accession>A0A084CMS1</accession>
<comment type="caution">
    <text evidence="3">The sequence shown here is derived from an EMBL/GenBank/DDBJ whole genome shotgun (WGS) entry which is preliminary data.</text>
</comment>
<keyword evidence="3" id="KW-0378">Hydrolase</keyword>
<feature type="domain" description="LysM" evidence="2">
    <location>
        <begin position="43"/>
        <end position="87"/>
    </location>
</feature>